<keyword evidence="1" id="KW-0728">SH3 domain</keyword>
<dbReference type="SUPFAM" id="SSF50044">
    <property type="entry name" value="SH3-domain"/>
    <property type="match status" value="1"/>
</dbReference>
<dbReference type="OrthoDB" id="196165at2759"/>
<feature type="compositionally biased region" description="Basic and acidic residues" evidence="2">
    <location>
        <begin position="571"/>
        <end position="610"/>
    </location>
</feature>
<dbReference type="SMART" id="SM00326">
    <property type="entry name" value="SH3"/>
    <property type="match status" value="1"/>
</dbReference>
<dbReference type="GO" id="GO:0015630">
    <property type="term" value="C:microtubule cytoskeleton"/>
    <property type="evidence" value="ECO:0007669"/>
    <property type="project" value="TreeGrafter"/>
</dbReference>
<feature type="compositionally biased region" description="Low complexity" evidence="2">
    <location>
        <begin position="86"/>
        <end position="97"/>
    </location>
</feature>
<dbReference type="PANTHER" id="PTHR47775">
    <property type="entry name" value="BUD SITE SELECTION PROTEIN 14"/>
    <property type="match status" value="1"/>
</dbReference>
<reference evidence="4 5" key="1">
    <citation type="submission" date="2017-11" db="EMBL/GenBank/DDBJ databases">
        <title>Comparative genomics of Botrytis spp.</title>
        <authorList>
            <person name="Valero-Jimenez C.A."/>
            <person name="Tapia P."/>
            <person name="Veloso J."/>
            <person name="Silva-Moreno E."/>
            <person name="Staats M."/>
            <person name="Valdes J.H."/>
            <person name="Van Kan J.A.L."/>
        </authorList>
    </citation>
    <scope>NUCLEOTIDE SEQUENCE [LARGE SCALE GENOMIC DNA]</scope>
    <source>
        <strain evidence="4 5">MUCL2830</strain>
    </source>
</reference>
<feature type="compositionally biased region" description="Acidic residues" evidence="2">
    <location>
        <begin position="779"/>
        <end position="791"/>
    </location>
</feature>
<keyword evidence="5" id="KW-1185">Reference proteome</keyword>
<name>A0A4Y8CX22_9HELO</name>
<dbReference type="GO" id="GO:0030950">
    <property type="term" value="P:establishment or maintenance of actin cytoskeleton polarity"/>
    <property type="evidence" value="ECO:0007669"/>
    <property type="project" value="TreeGrafter"/>
</dbReference>
<dbReference type="EMBL" id="PHWZ01000241">
    <property type="protein sequence ID" value="TEY54231.1"/>
    <property type="molecule type" value="Genomic_DNA"/>
</dbReference>
<evidence type="ECO:0000313" key="5">
    <source>
        <dbReference type="Proteomes" id="UP000297299"/>
    </source>
</evidence>
<dbReference type="InterPro" id="IPR036028">
    <property type="entry name" value="SH3-like_dom_sf"/>
</dbReference>
<feature type="region of interest" description="Disordered" evidence="2">
    <location>
        <begin position="290"/>
        <end position="311"/>
    </location>
</feature>
<feature type="compositionally biased region" description="Acidic residues" evidence="2">
    <location>
        <begin position="116"/>
        <end position="133"/>
    </location>
</feature>
<feature type="region of interest" description="Disordered" evidence="2">
    <location>
        <begin position="1"/>
        <end position="150"/>
    </location>
</feature>
<dbReference type="FunFam" id="2.30.30.40:FF:000035">
    <property type="entry name" value="SH3 domain containing protein"/>
    <property type="match status" value="1"/>
</dbReference>
<dbReference type="GO" id="GO:0008104">
    <property type="term" value="P:intracellular protein localization"/>
    <property type="evidence" value="ECO:0007669"/>
    <property type="project" value="TreeGrafter"/>
</dbReference>
<feature type="compositionally biased region" description="Acidic residues" evidence="2">
    <location>
        <begin position="292"/>
        <end position="311"/>
    </location>
</feature>
<feature type="domain" description="SH3" evidence="3">
    <location>
        <begin position="338"/>
        <end position="392"/>
    </location>
</feature>
<feature type="compositionally biased region" description="Polar residues" evidence="2">
    <location>
        <begin position="635"/>
        <end position="652"/>
    </location>
</feature>
<feature type="compositionally biased region" description="Basic and acidic residues" evidence="2">
    <location>
        <begin position="1"/>
        <end position="11"/>
    </location>
</feature>
<feature type="compositionally biased region" description="Basic and acidic residues" evidence="2">
    <location>
        <begin position="541"/>
        <end position="551"/>
    </location>
</feature>
<dbReference type="STRING" id="38488.A0A4Y8CX22"/>
<proteinExistence type="predicted"/>
<dbReference type="InterPro" id="IPR001452">
    <property type="entry name" value="SH3_domain"/>
</dbReference>
<dbReference type="AlphaFoldDB" id="A0A4Y8CX22"/>
<feature type="compositionally biased region" description="Polar residues" evidence="2">
    <location>
        <begin position="14"/>
        <end position="23"/>
    </location>
</feature>
<dbReference type="Proteomes" id="UP000297299">
    <property type="component" value="Unassembled WGS sequence"/>
</dbReference>
<gene>
    <name evidence="4" type="ORF">BOTCAL_0241g00130</name>
</gene>
<feature type="region of interest" description="Disordered" evidence="2">
    <location>
        <begin position="445"/>
        <end position="899"/>
    </location>
</feature>
<feature type="compositionally biased region" description="Low complexity" evidence="2">
    <location>
        <begin position="136"/>
        <end position="147"/>
    </location>
</feature>
<feature type="compositionally biased region" description="Low complexity" evidence="2">
    <location>
        <begin position="750"/>
        <end position="762"/>
    </location>
</feature>
<dbReference type="PANTHER" id="PTHR47775:SF1">
    <property type="entry name" value="BUD SITE SELECTION PROTEIN 14"/>
    <property type="match status" value="1"/>
</dbReference>
<feature type="compositionally biased region" description="Polar residues" evidence="2">
    <location>
        <begin position="530"/>
        <end position="540"/>
    </location>
</feature>
<evidence type="ECO:0000256" key="2">
    <source>
        <dbReference type="SAM" id="MobiDB-lite"/>
    </source>
</evidence>
<comment type="caution">
    <text evidence="4">The sequence shown here is derived from an EMBL/GenBank/DDBJ whole genome shotgun (WGS) entry which is preliminary data.</text>
</comment>
<evidence type="ECO:0000256" key="1">
    <source>
        <dbReference type="ARBA" id="ARBA00022443"/>
    </source>
</evidence>
<feature type="compositionally biased region" description="Polar residues" evidence="2">
    <location>
        <begin position="832"/>
        <end position="845"/>
    </location>
</feature>
<accession>A0A4Y8CX22</accession>
<feature type="compositionally biased region" description="Acidic residues" evidence="2">
    <location>
        <begin position="445"/>
        <end position="457"/>
    </location>
</feature>
<sequence length="969" mass="106694">MTRPEIIRADSIDLQDQNAPSAQDHTKKHADTAPLGTGPPAPHQAEALRDVAAEVADEQHRSPRVSREWANGEGQMIQDYTSDDSAAGGNAAMNGNNQRDDLAIAQNGGLSASGGEDGDMADAEGDDSMDDDMMDKISSSPSIDDGGYSLPKIWPSRSDSLSRASSSSFSQACGESSSPFVEPPTFFPLQLMSDQLDMDLSQVAHEIQYHHHHLGEYLDRANSTTSNYDTDAPIPVTPEKYGPCVEKHGQDYNEEYFHDQLTAMHDSDQDIAQTSAFDPYDYDEAMTIPYESSEDEEDQYYEDDDDNDDDIPYAADSRFVDSGWGGECLQESEDIDFEFVYALHTFVATVEGQANATKGDTMVLLDDNNSYWWLVRVVKDSYLPAEHIETPTERLARLNKHRNIDLTSAMLGDQAEKSKNPLKKAIRRRNAKTVTFTAPTYVEASDVDYSSDEDDGDGGFYGQQEQEAEQQEQTVDDDEIVAIEPLKPRNELREVQSESPERDNSLVKSSLDTTRSSDEILEGKTEGSKSRNGTLRNTDSFFKDDTVETRKITLTPNLLRDDSSTSTRTSNDSEKLKQRPSLDRIEKDLVSDKTKDKKDKKDKKEKEKKPGMLSGLFKRKDKKSKHQDDDLEDSMASSKHSGENRASSPSPSKDSDLASVEESSPEAQKKPSRLQKQPRPETSPSRKQSSREARSTEPQLATISEREIAADSAPGLSLRLVQPEPQTAAPDQQESPSSPTVQSPKSPGPISKILHSTISSSSGPKPPKAKKAKARVELDDFDSTSEESEAEEPLHSPVEQAQRPIPGSFPDSYIATPATENRDAMAERLSESPVQVSPITPTNSHPPALMVDTSSQEEPPSPMSSSHSPSPELIDADDVKKGPGSSTTSASTPTWSDSHLRTFFDDDTDIRDLLVVVYDKSGVVPAGSDHPVVGNLFKEENAKLADITNRLDGMLGDWLARKMRTQSSR</sequence>
<feature type="compositionally biased region" description="Low complexity" evidence="2">
    <location>
        <begin position="854"/>
        <end position="872"/>
    </location>
</feature>
<organism evidence="4 5">
    <name type="scientific">Botryotinia calthae</name>
    <dbReference type="NCBI Taxonomy" id="38488"/>
    <lineage>
        <taxon>Eukaryota</taxon>
        <taxon>Fungi</taxon>
        <taxon>Dikarya</taxon>
        <taxon>Ascomycota</taxon>
        <taxon>Pezizomycotina</taxon>
        <taxon>Leotiomycetes</taxon>
        <taxon>Helotiales</taxon>
        <taxon>Sclerotiniaceae</taxon>
        <taxon>Botryotinia</taxon>
    </lineage>
</organism>
<feature type="compositionally biased region" description="Low complexity" evidence="2">
    <location>
        <begin position="885"/>
        <end position="897"/>
    </location>
</feature>
<dbReference type="GO" id="GO:0051286">
    <property type="term" value="C:cell tip"/>
    <property type="evidence" value="ECO:0007669"/>
    <property type="project" value="TreeGrafter"/>
</dbReference>
<feature type="compositionally biased region" description="Acidic residues" evidence="2">
    <location>
        <begin position="466"/>
        <end position="481"/>
    </location>
</feature>
<feature type="compositionally biased region" description="Basic and acidic residues" evidence="2">
    <location>
        <begin position="820"/>
        <end position="830"/>
    </location>
</feature>
<protein>
    <recommendedName>
        <fullName evidence="3">SH3 domain-containing protein</fullName>
    </recommendedName>
</protein>
<evidence type="ECO:0000313" key="4">
    <source>
        <dbReference type="EMBL" id="TEY54231.1"/>
    </source>
</evidence>
<dbReference type="InterPro" id="IPR053039">
    <property type="entry name" value="Polarity_Bud-Selection_Reg"/>
</dbReference>
<evidence type="ECO:0000259" key="3">
    <source>
        <dbReference type="SMART" id="SM00326"/>
    </source>
</evidence>
<feature type="compositionally biased region" description="Basic and acidic residues" evidence="2">
    <location>
        <begin position="486"/>
        <end position="505"/>
    </location>
</feature>
<feature type="compositionally biased region" description="Basic and acidic residues" evidence="2">
    <location>
        <begin position="515"/>
        <end position="529"/>
    </location>
</feature>
<feature type="compositionally biased region" description="Basic and acidic residues" evidence="2">
    <location>
        <begin position="46"/>
        <end position="67"/>
    </location>
</feature>
<feature type="compositionally biased region" description="Polar residues" evidence="2">
    <location>
        <begin position="729"/>
        <end position="745"/>
    </location>
</feature>